<dbReference type="Proteomes" id="UP001465153">
    <property type="component" value="Unassembled WGS sequence"/>
</dbReference>
<dbReference type="RefSeq" id="WP_353302314.1">
    <property type="nucleotide sequence ID" value="NZ_BAABWN010000004.1"/>
</dbReference>
<reference evidence="2 3" key="1">
    <citation type="submission" date="2024-04" db="EMBL/GenBank/DDBJ databases">
        <title>Draft genome sequence of Sessilibacter corallicola NBRC 116591.</title>
        <authorList>
            <person name="Miyakawa T."/>
            <person name="Kusuya Y."/>
            <person name="Miura T."/>
        </authorList>
    </citation>
    <scope>NUCLEOTIDE SEQUENCE [LARGE SCALE GENOMIC DNA]</scope>
    <source>
        <strain evidence="2 3">KU-00831-HH</strain>
    </source>
</reference>
<proteinExistence type="predicted"/>
<sequence length="168" mass="19579">MHQHTFSLKSLLWIIAAFWLSNAATAHQQKYATTTVSLNARNGNLEIVHRFLVHDAEHVVKHLFSSDADFNNQPETQKNFANYVVDHFNIKLNDQVPVLDVIGFESDEKFFWVYQEVVKPENITQIQIRQTALHETWPRQVNLVNIEGFGEVNSMEFRKGDQWKTLDL</sequence>
<dbReference type="InterPro" id="IPR046525">
    <property type="entry name" value="DUF6702"/>
</dbReference>
<comment type="caution">
    <text evidence="2">The sequence shown here is derived from an EMBL/GenBank/DDBJ whole genome shotgun (WGS) entry which is preliminary data.</text>
</comment>
<evidence type="ECO:0000256" key="1">
    <source>
        <dbReference type="SAM" id="SignalP"/>
    </source>
</evidence>
<gene>
    <name evidence="2" type="ORF">NBRC116591_15090</name>
</gene>
<feature type="chain" id="PRO_5045632067" description="Orphan protein" evidence="1">
    <location>
        <begin position="27"/>
        <end position="168"/>
    </location>
</feature>
<evidence type="ECO:0008006" key="4">
    <source>
        <dbReference type="Google" id="ProtNLM"/>
    </source>
</evidence>
<accession>A0ABQ0A7S0</accession>
<organism evidence="2 3">
    <name type="scientific">Sessilibacter corallicola</name>
    <dbReference type="NCBI Taxonomy" id="2904075"/>
    <lineage>
        <taxon>Bacteria</taxon>
        <taxon>Pseudomonadati</taxon>
        <taxon>Pseudomonadota</taxon>
        <taxon>Gammaproteobacteria</taxon>
        <taxon>Cellvibrionales</taxon>
        <taxon>Cellvibrionaceae</taxon>
        <taxon>Sessilibacter</taxon>
    </lineage>
</organism>
<evidence type="ECO:0000313" key="3">
    <source>
        <dbReference type="Proteomes" id="UP001465153"/>
    </source>
</evidence>
<evidence type="ECO:0000313" key="2">
    <source>
        <dbReference type="EMBL" id="GAA6167699.1"/>
    </source>
</evidence>
<feature type="signal peptide" evidence="1">
    <location>
        <begin position="1"/>
        <end position="26"/>
    </location>
</feature>
<dbReference type="EMBL" id="BAABWN010000004">
    <property type="protein sequence ID" value="GAA6167699.1"/>
    <property type="molecule type" value="Genomic_DNA"/>
</dbReference>
<name>A0ABQ0A7S0_9GAMM</name>
<dbReference type="Pfam" id="PF20420">
    <property type="entry name" value="DUF6702"/>
    <property type="match status" value="1"/>
</dbReference>
<keyword evidence="1" id="KW-0732">Signal</keyword>
<protein>
    <recommendedName>
        <fullName evidence="4">Orphan protein</fullName>
    </recommendedName>
</protein>
<keyword evidence="3" id="KW-1185">Reference proteome</keyword>